<dbReference type="PANTHER" id="PTHR48475:SF1">
    <property type="entry name" value="RNASE H TYPE-1 DOMAIN-CONTAINING PROTEIN"/>
    <property type="match status" value="1"/>
</dbReference>
<dbReference type="AlphaFoldDB" id="A0AAV8ZZ12"/>
<protein>
    <recommendedName>
        <fullName evidence="1">RNase H type-1 domain-containing protein</fullName>
    </recommendedName>
</protein>
<comment type="caution">
    <text evidence="2">The sequence shown here is derived from an EMBL/GenBank/DDBJ whole genome shotgun (WGS) entry which is preliminary data.</text>
</comment>
<dbReference type="EMBL" id="JAUJYN010000031">
    <property type="protein sequence ID" value="KAK1257906.1"/>
    <property type="molecule type" value="Genomic_DNA"/>
</dbReference>
<dbReference type="Gene3D" id="3.30.420.10">
    <property type="entry name" value="Ribonuclease H-like superfamily/Ribonuclease H"/>
    <property type="match status" value="1"/>
</dbReference>
<evidence type="ECO:0000313" key="2">
    <source>
        <dbReference type="EMBL" id="KAK1257906.1"/>
    </source>
</evidence>
<organism evidence="2 3">
    <name type="scientific">Acorus gramineus</name>
    <name type="common">Dwarf sweet flag</name>
    <dbReference type="NCBI Taxonomy" id="55184"/>
    <lineage>
        <taxon>Eukaryota</taxon>
        <taxon>Viridiplantae</taxon>
        <taxon>Streptophyta</taxon>
        <taxon>Embryophyta</taxon>
        <taxon>Tracheophyta</taxon>
        <taxon>Spermatophyta</taxon>
        <taxon>Magnoliopsida</taxon>
        <taxon>Liliopsida</taxon>
        <taxon>Acoraceae</taxon>
        <taxon>Acorus</taxon>
    </lineage>
</organism>
<evidence type="ECO:0000313" key="3">
    <source>
        <dbReference type="Proteomes" id="UP001179952"/>
    </source>
</evidence>
<accession>A0AAV8ZZ12</accession>
<name>A0AAV8ZZ12_ACOGR</name>
<gene>
    <name evidence="2" type="ORF">QJS04_geneDACA017381</name>
</gene>
<dbReference type="InterPro" id="IPR036397">
    <property type="entry name" value="RNaseH_sf"/>
</dbReference>
<dbReference type="SUPFAM" id="SSF53098">
    <property type="entry name" value="Ribonuclease H-like"/>
    <property type="match status" value="1"/>
</dbReference>
<dbReference type="InterPro" id="IPR012337">
    <property type="entry name" value="RNaseH-like_sf"/>
</dbReference>
<dbReference type="InterPro" id="IPR002156">
    <property type="entry name" value="RNaseH_domain"/>
</dbReference>
<dbReference type="Proteomes" id="UP001179952">
    <property type="component" value="Unassembled WGS sequence"/>
</dbReference>
<evidence type="ECO:0000259" key="1">
    <source>
        <dbReference type="Pfam" id="PF13456"/>
    </source>
</evidence>
<proteinExistence type="predicted"/>
<dbReference type="GO" id="GO:0003676">
    <property type="term" value="F:nucleic acid binding"/>
    <property type="evidence" value="ECO:0007669"/>
    <property type="project" value="InterPro"/>
</dbReference>
<reference evidence="2" key="2">
    <citation type="submission" date="2023-06" db="EMBL/GenBank/DDBJ databases">
        <authorList>
            <person name="Ma L."/>
            <person name="Liu K.-W."/>
            <person name="Li Z."/>
            <person name="Hsiao Y.-Y."/>
            <person name="Qi Y."/>
            <person name="Fu T."/>
            <person name="Tang G."/>
            <person name="Zhang D."/>
            <person name="Sun W.-H."/>
            <person name="Liu D.-K."/>
            <person name="Li Y."/>
            <person name="Chen G.-Z."/>
            <person name="Liu X.-D."/>
            <person name="Liao X.-Y."/>
            <person name="Jiang Y.-T."/>
            <person name="Yu X."/>
            <person name="Hao Y."/>
            <person name="Huang J."/>
            <person name="Zhao X.-W."/>
            <person name="Ke S."/>
            <person name="Chen Y.-Y."/>
            <person name="Wu W.-L."/>
            <person name="Hsu J.-L."/>
            <person name="Lin Y.-F."/>
            <person name="Huang M.-D."/>
            <person name="Li C.-Y."/>
            <person name="Huang L."/>
            <person name="Wang Z.-W."/>
            <person name="Zhao X."/>
            <person name="Zhong W.-Y."/>
            <person name="Peng D.-H."/>
            <person name="Ahmad S."/>
            <person name="Lan S."/>
            <person name="Zhang J.-S."/>
            <person name="Tsai W.-C."/>
            <person name="Van De Peer Y."/>
            <person name="Liu Z.-J."/>
        </authorList>
    </citation>
    <scope>NUCLEOTIDE SEQUENCE</scope>
    <source>
        <strain evidence="2">SCP</strain>
        <tissue evidence="2">Leaves</tissue>
    </source>
</reference>
<sequence>MESIKISLRILKRDFPTSNNVAEYKALVNGLRLARALHISYLRVYCDSQLIVLQVQGTYIAKDEKIE</sequence>
<dbReference type="GO" id="GO:0004523">
    <property type="term" value="F:RNA-DNA hybrid ribonuclease activity"/>
    <property type="evidence" value="ECO:0007669"/>
    <property type="project" value="InterPro"/>
</dbReference>
<dbReference type="PANTHER" id="PTHR48475">
    <property type="entry name" value="RIBONUCLEASE H"/>
    <property type="match status" value="1"/>
</dbReference>
<reference evidence="2" key="1">
    <citation type="journal article" date="2023" name="Nat. Commun.">
        <title>Diploid and tetraploid genomes of Acorus and the evolution of monocots.</title>
        <authorList>
            <person name="Ma L."/>
            <person name="Liu K.W."/>
            <person name="Li Z."/>
            <person name="Hsiao Y.Y."/>
            <person name="Qi Y."/>
            <person name="Fu T."/>
            <person name="Tang G.D."/>
            <person name="Zhang D."/>
            <person name="Sun W.H."/>
            <person name="Liu D.K."/>
            <person name="Li Y."/>
            <person name="Chen G.Z."/>
            <person name="Liu X.D."/>
            <person name="Liao X.Y."/>
            <person name="Jiang Y.T."/>
            <person name="Yu X."/>
            <person name="Hao Y."/>
            <person name="Huang J."/>
            <person name="Zhao X.W."/>
            <person name="Ke S."/>
            <person name="Chen Y.Y."/>
            <person name="Wu W.L."/>
            <person name="Hsu J.L."/>
            <person name="Lin Y.F."/>
            <person name="Huang M.D."/>
            <person name="Li C.Y."/>
            <person name="Huang L."/>
            <person name="Wang Z.W."/>
            <person name="Zhao X."/>
            <person name="Zhong W.Y."/>
            <person name="Peng D.H."/>
            <person name="Ahmad S."/>
            <person name="Lan S."/>
            <person name="Zhang J.S."/>
            <person name="Tsai W.C."/>
            <person name="Van de Peer Y."/>
            <person name="Liu Z.J."/>
        </authorList>
    </citation>
    <scope>NUCLEOTIDE SEQUENCE</scope>
    <source>
        <strain evidence="2">SCP</strain>
    </source>
</reference>
<dbReference type="Pfam" id="PF13456">
    <property type="entry name" value="RVT_3"/>
    <property type="match status" value="1"/>
</dbReference>
<feature type="domain" description="RNase H type-1" evidence="1">
    <location>
        <begin position="17"/>
        <end position="58"/>
    </location>
</feature>
<keyword evidence="3" id="KW-1185">Reference proteome</keyword>